<evidence type="ECO:0000313" key="1">
    <source>
        <dbReference type="EMBL" id="EGO28977.1"/>
    </source>
</evidence>
<dbReference type="GeneID" id="18817296"/>
<proteinExistence type="predicted"/>
<organism>
    <name type="scientific">Serpula lacrymans var. lacrymans (strain S7.9)</name>
    <name type="common">Dry rot fungus</name>
    <dbReference type="NCBI Taxonomy" id="578457"/>
    <lineage>
        <taxon>Eukaryota</taxon>
        <taxon>Fungi</taxon>
        <taxon>Dikarya</taxon>
        <taxon>Basidiomycota</taxon>
        <taxon>Agaricomycotina</taxon>
        <taxon>Agaricomycetes</taxon>
        <taxon>Agaricomycetidae</taxon>
        <taxon>Boletales</taxon>
        <taxon>Coniophorineae</taxon>
        <taxon>Serpulaceae</taxon>
        <taxon>Serpula</taxon>
    </lineage>
</organism>
<sequence>MAWYSSKQQKINLMERNIRSYNISDPLQAYEFSVTCGASSISEAKLMHLHTGLIWLSQKNRSASQSNVYRLIYHYW</sequence>
<dbReference type="AlphaFoldDB" id="F8NI80"/>
<dbReference type="RefSeq" id="XP_007313219.1">
    <property type="nucleotide sequence ID" value="XM_007313157.1"/>
</dbReference>
<protein>
    <submittedName>
        <fullName evidence="1">Uncharacterized protein</fullName>
    </submittedName>
</protein>
<dbReference type="Proteomes" id="UP000008064">
    <property type="component" value="Unassembled WGS sequence"/>
</dbReference>
<reference evidence="1" key="1">
    <citation type="submission" date="2011-04" db="EMBL/GenBank/DDBJ databases">
        <title>Evolution of plant cell wall degrading machinery underlies the functional diversity of forest fungi.</title>
        <authorList>
            <consortium name="US DOE Joint Genome Institute (JGI-PGF)"/>
            <person name="Eastwood D.C."/>
            <person name="Floudas D."/>
            <person name="Binder M."/>
            <person name="Majcherczyk A."/>
            <person name="Schneider P."/>
            <person name="Aerts A."/>
            <person name="Asiegbu F.O."/>
            <person name="Baker S.E."/>
            <person name="Barry K."/>
            <person name="Bendiksby M."/>
            <person name="Blumentritt M."/>
            <person name="Coutinho P.M."/>
            <person name="Cullen D."/>
            <person name="Cullen D."/>
            <person name="Gathman A."/>
            <person name="Goodell B."/>
            <person name="Henrissat B."/>
            <person name="Ihrmark K."/>
            <person name="Kauserud H."/>
            <person name="Kohler A."/>
            <person name="LaButti K."/>
            <person name="Lapidus A."/>
            <person name="Lavin J.L."/>
            <person name="Lee Y.-H."/>
            <person name="Lindquist E."/>
            <person name="Lilly W."/>
            <person name="Lucas S."/>
            <person name="Morin E."/>
            <person name="Murat C."/>
            <person name="Oguiza J.A."/>
            <person name="Park J."/>
            <person name="Pisabarro A.G."/>
            <person name="Riley R."/>
            <person name="Rosling A."/>
            <person name="Salamov A."/>
            <person name="Schmidt O."/>
            <person name="Schmutz J."/>
            <person name="Skrede I."/>
            <person name="Stenlid J."/>
            <person name="Wiebenga A."/>
            <person name="Xie X."/>
            <person name="Kues U."/>
            <person name="Hibbett D.S."/>
            <person name="Hoffmeister D."/>
            <person name="Hogberg N."/>
            <person name="Martin F."/>
            <person name="Grigoriev I.V."/>
            <person name="Watkinson S.C."/>
        </authorList>
    </citation>
    <scope>NUCLEOTIDE SEQUENCE</scope>
    <source>
        <strain evidence="1">S7.9</strain>
    </source>
</reference>
<name>F8NI80_SERL9</name>
<dbReference type="KEGG" id="sla:SERLADRAFT_456296"/>
<gene>
    <name evidence="1" type="ORF">SERLADRAFT_456296</name>
</gene>
<accession>F8NI80</accession>
<dbReference type="HOGENOM" id="CLU_2656002_0_0_1"/>
<dbReference type="EMBL" id="GL945429">
    <property type="protein sequence ID" value="EGO28977.1"/>
    <property type="molecule type" value="Genomic_DNA"/>
</dbReference>
<dbReference type="OrthoDB" id="3270428at2759"/>